<feature type="signal peptide" evidence="2">
    <location>
        <begin position="1"/>
        <end position="30"/>
    </location>
</feature>
<gene>
    <name evidence="3" type="ORF">FGU71_13700</name>
</gene>
<organism evidence="3 4">
    <name type="scientific">Erythrobacter insulae</name>
    <dbReference type="NCBI Taxonomy" id="2584124"/>
    <lineage>
        <taxon>Bacteria</taxon>
        <taxon>Pseudomonadati</taxon>
        <taxon>Pseudomonadota</taxon>
        <taxon>Alphaproteobacteria</taxon>
        <taxon>Sphingomonadales</taxon>
        <taxon>Erythrobacteraceae</taxon>
        <taxon>Erythrobacter/Porphyrobacter group</taxon>
        <taxon>Erythrobacter</taxon>
    </lineage>
</organism>
<evidence type="ECO:0000313" key="3">
    <source>
        <dbReference type="EMBL" id="TRD10044.1"/>
    </source>
</evidence>
<evidence type="ECO:0000313" key="4">
    <source>
        <dbReference type="Proteomes" id="UP000316343"/>
    </source>
</evidence>
<dbReference type="EMBL" id="VHJK01000002">
    <property type="protein sequence ID" value="TRD10044.1"/>
    <property type="molecule type" value="Genomic_DNA"/>
</dbReference>
<comment type="caution">
    <text evidence="3">The sequence shown here is derived from an EMBL/GenBank/DDBJ whole genome shotgun (WGS) entry which is preliminary data.</text>
</comment>
<evidence type="ECO:0000256" key="1">
    <source>
        <dbReference type="SAM" id="MobiDB-lite"/>
    </source>
</evidence>
<sequence length="633" mass="66556">MRRFYWLASAAVLGFSGAAGGMLASGLAVAQEAPESLLPPGFDDPAPAPTPIPTARPTARPTAAPSAAPAPSGAAPLPPSGPLPTAPNPADLPPVPTLSGEEMGRLPSLEELEALTPDELDERLGLKPKFDIPPAARRSLSQVGLLAPEEGGMAINSLGKQPAELVRAVLAGTQKPLVSRWGHILMRRALASRLTAPEGMNPVEFAALRAGVLNRMGEFTIARALVQDVDTGNWNTELTSQAVTAYIASNDFNGACPAVRLQGSVRDDPQWVMMQAICNAYAGEGALAASQIDRGIENDIAPVIDLLLAQRYAGAAGRGRRAVEIEWDEIEDLNPWRFAMANAVGEPIPQGLLDNALNGPNGVYYAESAASAPMIPLGQREPWAQRAAQSGIFSASAMVDLYSQIYADNAVGGDAAEKAEALRQAYIGGNAQQRISAMQQIWGETRDYAGLVTTAYAAARIAPSEDFAGYSSGLIASMLSAGLDRDAAAWRGMIAEGSLGWALLSVGTDGAGMAPVDAIDTFTDNDDSKGALASAFLVAGLAGLDRIGAAEREAMEGALDIDLRRQTRWTRTIERAAEVENRALVSMLAGLGMQGEDWQQMTPLHLYHIVSALRRVGLEAEARMIAAEAVARA</sequence>
<accession>A0A547P7N2</accession>
<dbReference type="RefSeq" id="WP_142789334.1">
    <property type="nucleotide sequence ID" value="NZ_VHJK01000002.1"/>
</dbReference>
<feature type="chain" id="PRO_5021886222" evidence="2">
    <location>
        <begin position="31"/>
        <end position="633"/>
    </location>
</feature>
<dbReference type="Proteomes" id="UP000316343">
    <property type="component" value="Unassembled WGS sequence"/>
</dbReference>
<protein>
    <submittedName>
        <fullName evidence="3">Uncharacterized protein</fullName>
    </submittedName>
</protein>
<dbReference type="AlphaFoldDB" id="A0A547P7N2"/>
<dbReference type="OrthoDB" id="7388088at2"/>
<keyword evidence="2" id="KW-0732">Signal</keyword>
<evidence type="ECO:0000256" key="2">
    <source>
        <dbReference type="SAM" id="SignalP"/>
    </source>
</evidence>
<feature type="compositionally biased region" description="Low complexity" evidence="1">
    <location>
        <begin position="55"/>
        <end position="75"/>
    </location>
</feature>
<proteinExistence type="predicted"/>
<feature type="region of interest" description="Disordered" evidence="1">
    <location>
        <begin position="35"/>
        <end position="102"/>
    </location>
</feature>
<reference evidence="3 4" key="1">
    <citation type="submission" date="2019-06" db="EMBL/GenBank/DDBJ databases">
        <title>Erythrobacter insulae sp. nov., isolated from a tidal flat.</title>
        <authorList>
            <person name="Yoon J.-H."/>
        </authorList>
    </citation>
    <scope>NUCLEOTIDE SEQUENCE [LARGE SCALE GENOMIC DNA]</scope>
    <source>
        <strain evidence="3 4">JBTF-M21</strain>
    </source>
</reference>
<keyword evidence="4" id="KW-1185">Reference proteome</keyword>
<name>A0A547P7N2_9SPHN</name>
<feature type="compositionally biased region" description="Pro residues" evidence="1">
    <location>
        <begin position="76"/>
        <end position="96"/>
    </location>
</feature>